<reference evidence="1 2" key="1">
    <citation type="submission" date="2019-09" db="EMBL/GenBank/DDBJ databases">
        <title>The complete genome of Methanoplanus sp. FWC-SCC4.</title>
        <authorList>
            <person name="Chen S.-C."/>
            <person name="Zhou Y.-Z."/>
            <person name="Lai M.-C."/>
        </authorList>
    </citation>
    <scope>NUCLEOTIDE SEQUENCE [LARGE SCALE GENOMIC DNA]</scope>
    <source>
        <strain evidence="1 2">FWC-SCC4</strain>
    </source>
</reference>
<dbReference type="GO" id="GO:0008817">
    <property type="term" value="F:corrinoid adenosyltransferase activity"/>
    <property type="evidence" value="ECO:0007669"/>
    <property type="project" value="UniProtKB-EC"/>
</dbReference>
<dbReference type="SUPFAM" id="SSF52540">
    <property type="entry name" value="P-loop containing nucleoside triphosphate hydrolases"/>
    <property type="match status" value="1"/>
</dbReference>
<dbReference type="RefSeq" id="WP_317137055.1">
    <property type="nucleotide sequence ID" value="NZ_CP043875.1"/>
</dbReference>
<dbReference type="NCBIfam" id="NF004637">
    <property type="entry name" value="PRK05986.1"/>
    <property type="match status" value="1"/>
</dbReference>
<dbReference type="NCBIfam" id="TIGR00708">
    <property type="entry name" value="cobA"/>
    <property type="match status" value="1"/>
</dbReference>
<evidence type="ECO:0000313" key="2">
    <source>
        <dbReference type="Proteomes" id="UP001301797"/>
    </source>
</evidence>
<proteinExistence type="predicted"/>
<dbReference type="InterPro" id="IPR027417">
    <property type="entry name" value="P-loop_NTPase"/>
</dbReference>
<keyword evidence="2" id="KW-1185">Reference proteome</keyword>
<dbReference type="GO" id="GO:0009236">
    <property type="term" value="P:cobalamin biosynthetic process"/>
    <property type="evidence" value="ECO:0007669"/>
    <property type="project" value="InterPro"/>
</dbReference>
<dbReference type="KEGG" id="mefw:F1737_01700"/>
<dbReference type="PANTHER" id="PTHR46638">
    <property type="entry name" value="CORRINOID ADENOSYLTRANSFERASE"/>
    <property type="match status" value="1"/>
</dbReference>
<dbReference type="CDD" id="cd00561">
    <property type="entry name" value="CobA_ACA"/>
    <property type="match status" value="1"/>
</dbReference>
<sequence length="171" mass="19102">MHKGYIQINTGDGKGKTTAALGTAVRTLVSGKTVFFGQFIKGVETGELRLSEYFPNFEIEQFGKGCFIFDEPTESDIKIAREGLNRCSEILSSGDYSLVVLDEINVAIYYGLLKTDEVIKVLSEKAENTEVILTGRYAPKELIELADLVTEMKKVKHYFDNGVKARRGIEY</sequence>
<gene>
    <name evidence="1" type="primary">cobO</name>
    <name evidence="1" type="ORF">F1737_01700</name>
</gene>
<keyword evidence="1" id="KW-0808">Transferase</keyword>
<dbReference type="Gene3D" id="3.40.50.300">
    <property type="entry name" value="P-loop containing nucleotide triphosphate hydrolases"/>
    <property type="match status" value="1"/>
</dbReference>
<dbReference type="GO" id="GO:0005524">
    <property type="term" value="F:ATP binding"/>
    <property type="evidence" value="ECO:0007669"/>
    <property type="project" value="InterPro"/>
</dbReference>
<dbReference type="Proteomes" id="UP001301797">
    <property type="component" value="Chromosome"/>
</dbReference>
<dbReference type="InterPro" id="IPR003724">
    <property type="entry name" value="CblAdoTrfase_CobA"/>
</dbReference>
<dbReference type="GeneID" id="85228843"/>
<accession>A0AA97F9T8</accession>
<dbReference type="AlphaFoldDB" id="A0AA97F9T8"/>
<protein>
    <submittedName>
        <fullName evidence="1">Cob(I)yrinic acid a,c-diamide adenosyltransferase</fullName>
        <ecNumber evidence="1">2.5.1.17</ecNumber>
    </submittedName>
</protein>
<name>A0AA97F9T8_9EURY</name>
<dbReference type="EMBL" id="CP043875">
    <property type="protein sequence ID" value="WOF15485.1"/>
    <property type="molecule type" value="Genomic_DNA"/>
</dbReference>
<dbReference type="PIRSF" id="PIRSF015617">
    <property type="entry name" value="Adensltrnsf_CobA"/>
    <property type="match status" value="1"/>
</dbReference>
<dbReference type="Pfam" id="PF02572">
    <property type="entry name" value="CobA_CobO_BtuR"/>
    <property type="match status" value="1"/>
</dbReference>
<organism evidence="1 2">
    <name type="scientific">Methanochimaera problematica</name>
    <dbReference type="NCBI Taxonomy" id="2609417"/>
    <lineage>
        <taxon>Archaea</taxon>
        <taxon>Methanobacteriati</taxon>
        <taxon>Methanobacteriota</taxon>
        <taxon>Stenosarchaea group</taxon>
        <taxon>Methanomicrobia</taxon>
        <taxon>Methanomicrobiales</taxon>
        <taxon>Methanomicrobiaceae</taxon>
        <taxon>Methanochimaera</taxon>
    </lineage>
</organism>
<dbReference type="PANTHER" id="PTHR46638:SF1">
    <property type="entry name" value="CORRINOID ADENOSYLTRANSFERASE"/>
    <property type="match status" value="1"/>
</dbReference>
<dbReference type="EC" id="2.5.1.17" evidence="1"/>
<evidence type="ECO:0000313" key="1">
    <source>
        <dbReference type="EMBL" id="WOF15485.1"/>
    </source>
</evidence>